<proteinExistence type="inferred from homology"/>
<dbReference type="PANTHER" id="PTHR33573">
    <property type="entry name" value="CASP-LIKE PROTEIN 4A4"/>
    <property type="match status" value="1"/>
</dbReference>
<evidence type="ECO:0000256" key="1">
    <source>
        <dbReference type="ARBA" id="ARBA00004651"/>
    </source>
</evidence>
<evidence type="ECO:0000256" key="4">
    <source>
        <dbReference type="ARBA" id="ARBA00022475"/>
    </source>
</evidence>
<evidence type="ECO:0000256" key="7">
    <source>
        <dbReference type="ARBA" id="ARBA00023136"/>
    </source>
</evidence>
<feature type="transmembrane region" description="Helical" evidence="8">
    <location>
        <begin position="255"/>
        <end position="282"/>
    </location>
</feature>
<feature type="domain" description="Casparian strip membrane protein" evidence="10">
    <location>
        <begin position="153"/>
        <end position="242"/>
    </location>
</feature>
<keyword evidence="4 8" id="KW-1003">Cell membrane</keyword>
<feature type="compositionally biased region" description="Pro residues" evidence="9">
    <location>
        <begin position="94"/>
        <end position="104"/>
    </location>
</feature>
<evidence type="ECO:0000256" key="5">
    <source>
        <dbReference type="ARBA" id="ARBA00022692"/>
    </source>
</evidence>
<keyword evidence="7 8" id="KW-0472">Membrane</keyword>
<feature type="transmembrane region" description="Helical" evidence="8">
    <location>
        <begin position="307"/>
        <end position="328"/>
    </location>
</feature>
<feature type="compositionally biased region" description="Polar residues" evidence="9">
    <location>
        <begin position="50"/>
        <end position="62"/>
    </location>
</feature>
<name>A0ABR2GC43_9ROSI</name>
<feature type="domain" description="Casparian strip membrane protein" evidence="10">
    <location>
        <begin position="267"/>
        <end position="321"/>
    </location>
</feature>
<feature type="transmembrane region" description="Helical" evidence="8">
    <location>
        <begin position="197"/>
        <end position="221"/>
    </location>
</feature>
<protein>
    <recommendedName>
        <fullName evidence="8">CASP-like protein</fullName>
    </recommendedName>
</protein>
<feature type="region of interest" description="Disordered" evidence="9">
    <location>
        <begin position="1"/>
        <end position="68"/>
    </location>
</feature>
<feature type="transmembrane region" description="Helical" evidence="8">
    <location>
        <begin position="156"/>
        <end position="177"/>
    </location>
</feature>
<evidence type="ECO:0000256" key="8">
    <source>
        <dbReference type="RuleBase" id="RU361233"/>
    </source>
</evidence>
<dbReference type="EMBL" id="JBBPBM010000001">
    <property type="protein sequence ID" value="KAK8600092.1"/>
    <property type="molecule type" value="Genomic_DNA"/>
</dbReference>
<evidence type="ECO:0000256" key="2">
    <source>
        <dbReference type="ARBA" id="ARBA00007651"/>
    </source>
</evidence>
<keyword evidence="12" id="KW-1185">Reference proteome</keyword>
<evidence type="ECO:0000313" key="11">
    <source>
        <dbReference type="EMBL" id="KAK8600092.1"/>
    </source>
</evidence>
<dbReference type="InterPro" id="IPR006702">
    <property type="entry name" value="CASP_dom"/>
</dbReference>
<comment type="similarity">
    <text evidence="2 8">Belongs to the Casparian strip membrane proteins (CASP) family.</text>
</comment>
<evidence type="ECO:0000259" key="10">
    <source>
        <dbReference type="Pfam" id="PF04535"/>
    </source>
</evidence>
<evidence type="ECO:0000256" key="6">
    <source>
        <dbReference type="ARBA" id="ARBA00022989"/>
    </source>
</evidence>
<comment type="caution">
    <text evidence="11">The sequence shown here is derived from an EMBL/GenBank/DDBJ whole genome shotgun (WGS) entry which is preliminary data.</text>
</comment>
<dbReference type="Proteomes" id="UP001472677">
    <property type="component" value="Unassembled WGS sequence"/>
</dbReference>
<organism evidence="11 12">
    <name type="scientific">Hibiscus sabdariffa</name>
    <name type="common">roselle</name>
    <dbReference type="NCBI Taxonomy" id="183260"/>
    <lineage>
        <taxon>Eukaryota</taxon>
        <taxon>Viridiplantae</taxon>
        <taxon>Streptophyta</taxon>
        <taxon>Embryophyta</taxon>
        <taxon>Tracheophyta</taxon>
        <taxon>Spermatophyta</taxon>
        <taxon>Magnoliopsida</taxon>
        <taxon>eudicotyledons</taxon>
        <taxon>Gunneridae</taxon>
        <taxon>Pentapetalae</taxon>
        <taxon>rosids</taxon>
        <taxon>malvids</taxon>
        <taxon>Malvales</taxon>
        <taxon>Malvaceae</taxon>
        <taxon>Malvoideae</taxon>
        <taxon>Hibiscus</taxon>
    </lineage>
</organism>
<dbReference type="Pfam" id="PF04535">
    <property type="entry name" value="CASP_dom"/>
    <property type="match status" value="2"/>
</dbReference>
<evidence type="ECO:0000256" key="9">
    <source>
        <dbReference type="SAM" id="MobiDB-lite"/>
    </source>
</evidence>
<evidence type="ECO:0000313" key="12">
    <source>
        <dbReference type="Proteomes" id="UP001472677"/>
    </source>
</evidence>
<feature type="compositionally biased region" description="Low complexity" evidence="9">
    <location>
        <begin position="20"/>
        <end position="37"/>
    </location>
</feature>
<reference evidence="11 12" key="1">
    <citation type="journal article" date="2024" name="G3 (Bethesda)">
        <title>Genome assembly of Hibiscus sabdariffa L. provides insights into metabolisms of medicinal natural products.</title>
        <authorList>
            <person name="Kim T."/>
        </authorList>
    </citation>
    <scope>NUCLEOTIDE SEQUENCE [LARGE SCALE GENOMIC DNA]</scope>
    <source>
        <strain evidence="11">TK-2024</strain>
        <tissue evidence="11">Old leaves</tissue>
    </source>
</reference>
<comment type="subunit">
    <text evidence="3 8">Homodimer and heterodimers.</text>
</comment>
<dbReference type="PANTHER" id="PTHR33573:SF50">
    <property type="entry name" value="CASP-LIKE PROTEIN 4A3"/>
    <property type="match status" value="1"/>
</dbReference>
<accession>A0ABR2GC43</accession>
<gene>
    <name evidence="11" type="ORF">V6N12_049951</name>
</gene>
<evidence type="ECO:0000256" key="3">
    <source>
        <dbReference type="ARBA" id="ARBA00011489"/>
    </source>
</evidence>
<sequence length="339" mass="37331">METEAPKTKNRTLNDIMKRSSSSSSEILSPLHSPHSPFRSEHGDPDSAEPQKTPSPHVSRTASPCKPPVDNCKALITVEKSTQLNSSSLSSFSPPLPPTTPPQQPLNLTVNRAVREEGSVMTTKKTEVNSGAGGGRGSRAVAAVLRRSKVKETVKMAALGFRLSEIVLCLISFSVMAADKTSGWSGDSFYRYKEYRYCLSAAVVGFVYAGFQVYALAYYLVAQKHVIRHHHRRHFDFSMDQASFFPMIDDNWYSILVSVCFVLFHIIITIFSLVPILAYLLLSASSAAATRVDEWQTSWGKDEFTEMASASVSMAFLAFIAFAFSSLLSGYELCTHESA</sequence>
<feature type="region of interest" description="Disordered" evidence="9">
    <location>
        <begin position="86"/>
        <end position="107"/>
    </location>
</feature>
<keyword evidence="5 8" id="KW-0812">Transmembrane</keyword>
<keyword evidence="6 8" id="KW-1133">Transmembrane helix</keyword>
<comment type="subcellular location">
    <subcellularLocation>
        <location evidence="1 8">Cell membrane</location>
        <topology evidence="1 8">Multi-pass membrane protein</topology>
    </subcellularLocation>
</comment>